<organism evidence="1">
    <name type="scientific">Culex pipiens</name>
    <name type="common">House mosquito</name>
    <dbReference type="NCBI Taxonomy" id="7175"/>
    <lineage>
        <taxon>Eukaryota</taxon>
        <taxon>Metazoa</taxon>
        <taxon>Ecdysozoa</taxon>
        <taxon>Arthropoda</taxon>
        <taxon>Hexapoda</taxon>
        <taxon>Insecta</taxon>
        <taxon>Pterygota</taxon>
        <taxon>Neoptera</taxon>
        <taxon>Endopterygota</taxon>
        <taxon>Diptera</taxon>
        <taxon>Nematocera</taxon>
        <taxon>Culicoidea</taxon>
        <taxon>Culicidae</taxon>
        <taxon>Culicinae</taxon>
        <taxon>Culicini</taxon>
        <taxon>Culex</taxon>
        <taxon>Culex</taxon>
    </lineage>
</organism>
<dbReference type="EMBL" id="HBUE01078528">
    <property type="protein sequence ID" value="CAG6476441.1"/>
    <property type="molecule type" value="Transcribed_RNA"/>
</dbReference>
<proteinExistence type="predicted"/>
<sequence>MEVKNCQSRKKNARNIRIDDNTITRKTRSTCKHTRVNRKLRVNLAIFGEITFVHAKTADAGTIATRSRVRAFVVGPFGARTCADWSSNDSASHQHSRKNCKQIARLDELPRHLTHTHPPAPCKASNVTRTPRPLVACMSLGPAEEE</sequence>
<accession>A0A8D8GXY6</accession>
<protein>
    <submittedName>
        <fullName evidence="1">(northern house mosquito) hypothetical protein</fullName>
    </submittedName>
</protein>
<dbReference type="AlphaFoldDB" id="A0A8D8GXY6"/>
<dbReference type="EMBL" id="HBUE01078531">
    <property type="protein sequence ID" value="CAG6476445.1"/>
    <property type="molecule type" value="Transcribed_RNA"/>
</dbReference>
<dbReference type="EMBL" id="HBUE01295806">
    <property type="protein sequence ID" value="CAG6576349.1"/>
    <property type="molecule type" value="Transcribed_RNA"/>
</dbReference>
<evidence type="ECO:0000313" key="1">
    <source>
        <dbReference type="EMBL" id="CAG6524666.1"/>
    </source>
</evidence>
<name>A0A8D8GXY6_CULPI</name>
<dbReference type="EMBL" id="HBUE01078530">
    <property type="protein sequence ID" value="CAG6476443.1"/>
    <property type="molecule type" value="Transcribed_RNA"/>
</dbReference>
<reference evidence="1" key="1">
    <citation type="submission" date="2021-05" db="EMBL/GenBank/DDBJ databases">
        <authorList>
            <person name="Alioto T."/>
            <person name="Alioto T."/>
            <person name="Gomez Garrido J."/>
        </authorList>
    </citation>
    <scope>NUCLEOTIDE SEQUENCE</scope>
</reference>
<dbReference type="EMBL" id="HBUE01078533">
    <property type="protein sequence ID" value="CAG6476450.1"/>
    <property type="molecule type" value="Transcribed_RNA"/>
</dbReference>
<dbReference type="EMBL" id="HBUE01189951">
    <property type="protein sequence ID" value="CAG6524666.1"/>
    <property type="molecule type" value="Transcribed_RNA"/>
</dbReference>